<feature type="signal peptide" evidence="4">
    <location>
        <begin position="1"/>
        <end position="22"/>
    </location>
</feature>
<gene>
    <name evidence="5" type="ORF">GF068_21105</name>
</gene>
<dbReference type="NCBIfam" id="TIGR02232">
    <property type="entry name" value="myxo_disulf_rpt"/>
    <property type="match status" value="4"/>
</dbReference>
<reference evidence="5 6" key="1">
    <citation type="submission" date="2019-10" db="EMBL/GenBank/DDBJ databases">
        <title>A soil myxobacterium in the family Polyangiaceae.</title>
        <authorList>
            <person name="Li Y."/>
            <person name="Wang J."/>
        </authorList>
    </citation>
    <scope>NUCLEOTIDE SEQUENCE [LARGE SCALE GENOMIC DNA]</scope>
    <source>
        <strain evidence="5 6">DSM 14734</strain>
    </source>
</reference>
<evidence type="ECO:0000256" key="1">
    <source>
        <dbReference type="ARBA" id="ARBA00022729"/>
    </source>
</evidence>
<keyword evidence="6" id="KW-1185">Reference proteome</keyword>
<dbReference type="OrthoDB" id="5492409at2"/>
<dbReference type="PANTHER" id="PTHR38934">
    <property type="entry name" value="HYPHALLY REGULATED CELL WALL PROTEIN 1"/>
    <property type="match status" value="1"/>
</dbReference>
<dbReference type="Pfam" id="PF13948">
    <property type="entry name" value="DUF4215"/>
    <property type="match status" value="2"/>
</dbReference>
<evidence type="ECO:0000313" key="6">
    <source>
        <dbReference type="Proteomes" id="UP000440224"/>
    </source>
</evidence>
<evidence type="ECO:0000256" key="4">
    <source>
        <dbReference type="SAM" id="SignalP"/>
    </source>
</evidence>
<name>A0A6N7PQR7_9BACT</name>
<keyword evidence="3" id="KW-1015">Disulfide bond</keyword>
<keyword evidence="1 4" id="KW-0732">Signal</keyword>
<feature type="chain" id="PRO_5026770183" evidence="4">
    <location>
        <begin position="23"/>
        <end position="369"/>
    </location>
</feature>
<evidence type="ECO:0000313" key="5">
    <source>
        <dbReference type="EMBL" id="MRG94398.1"/>
    </source>
</evidence>
<dbReference type="AlphaFoldDB" id="A0A6N7PQR7"/>
<dbReference type="Proteomes" id="UP000440224">
    <property type="component" value="Unassembled WGS sequence"/>
</dbReference>
<dbReference type="InterPro" id="IPR011936">
    <property type="entry name" value="Myxo_disulph_rpt"/>
</dbReference>
<dbReference type="RefSeq" id="WP_153821258.1">
    <property type="nucleotide sequence ID" value="NZ_WJIE01000006.1"/>
</dbReference>
<evidence type="ECO:0000256" key="2">
    <source>
        <dbReference type="ARBA" id="ARBA00022737"/>
    </source>
</evidence>
<evidence type="ECO:0000256" key="3">
    <source>
        <dbReference type="ARBA" id="ARBA00023157"/>
    </source>
</evidence>
<dbReference type="PANTHER" id="PTHR38934:SF6">
    <property type="entry name" value="CHROMOSOME UNDETERMINED SCAFFOLD_176, WHOLE GENOME SHOTGUN SEQUENCE"/>
    <property type="match status" value="1"/>
</dbReference>
<proteinExistence type="predicted"/>
<sequence length="369" mass="37690">MHARALAALALLGLAAACGARSALFAPEAERGDPFCGDGLVDPGEACDDHNDVATDACVPGCLFARCGDGIVRAFVEACDDGNLVSGDGCTASCALLSCGNGIVEPGEVCDDGNGVDTDDCPSRCLPAICGDGFVHAGLEACDGGAANADSPAFLLLQGALARPVLPITRPMPLVSFYDYGSASAHTGFEELGASKLFLYRDLAPGGLLGLVTVHGVDKNTSGQEQPPARVQMGFLGLPEGTFVAVVDDGKGEFSLLDPATAQGDWTFDNNTDGAALSGLPSPGAWVVDVVPGFLQGIERWEWVDGSGEKNVLDRTTTARIVALGAPSVCRLDCTIPRCGDGILDAGEVCDDGNVVSFDGCAADCRSTN</sequence>
<keyword evidence="2" id="KW-0677">Repeat</keyword>
<organism evidence="5 6">
    <name type="scientific">Polyangium spumosum</name>
    <dbReference type="NCBI Taxonomy" id="889282"/>
    <lineage>
        <taxon>Bacteria</taxon>
        <taxon>Pseudomonadati</taxon>
        <taxon>Myxococcota</taxon>
        <taxon>Polyangia</taxon>
        <taxon>Polyangiales</taxon>
        <taxon>Polyangiaceae</taxon>
        <taxon>Polyangium</taxon>
    </lineage>
</organism>
<dbReference type="EMBL" id="WJIE01000006">
    <property type="protein sequence ID" value="MRG94398.1"/>
    <property type="molecule type" value="Genomic_DNA"/>
</dbReference>
<dbReference type="PROSITE" id="PS51257">
    <property type="entry name" value="PROKAR_LIPOPROTEIN"/>
    <property type="match status" value="1"/>
</dbReference>
<protein>
    <submittedName>
        <fullName evidence="5">DUF4215 domain-containing protein</fullName>
    </submittedName>
</protein>
<comment type="caution">
    <text evidence="5">The sequence shown here is derived from an EMBL/GenBank/DDBJ whole genome shotgun (WGS) entry which is preliminary data.</text>
</comment>
<accession>A0A6N7PQR7</accession>